<protein>
    <submittedName>
        <fullName evidence="1">Type II secretion system protein</fullName>
    </submittedName>
</protein>
<dbReference type="Proteomes" id="UP001439875">
    <property type="component" value="Unassembled WGS sequence"/>
</dbReference>
<evidence type="ECO:0000313" key="2">
    <source>
        <dbReference type="Proteomes" id="UP001439875"/>
    </source>
</evidence>
<reference evidence="1" key="1">
    <citation type="submission" date="2024-03" db="EMBL/GenBank/DDBJ databases">
        <title>Human intestinal bacterial collection.</title>
        <authorList>
            <person name="Pauvert C."/>
            <person name="Hitch T.C.A."/>
            <person name="Clavel T."/>
        </authorList>
    </citation>
    <scope>NUCLEOTIDE SEQUENCE</scope>
    <source>
        <strain evidence="1">CLA-AA-H227</strain>
    </source>
</reference>
<evidence type="ECO:0000313" key="1">
    <source>
        <dbReference type="EMBL" id="MEQ2529387.1"/>
    </source>
</evidence>
<accession>A0ACC6SHU5</accession>
<organism evidence="1 2">
    <name type="scientific">Robertmurraya yapensis</name>
    <name type="common">ex Hitch et al 2024</name>
    <dbReference type="NCBI Taxonomy" id="3133160"/>
    <lineage>
        <taxon>Bacteria</taxon>
        <taxon>Bacillati</taxon>
        <taxon>Bacillota</taxon>
        <taxon>Bacilli</taxon>
        <taxon>Bacillales</taxon>
        <taxon>Bacillaceae</taxon>
        <taxon>Robertmurraya</taxon>
    </lineage>
</organism>
<dbReference type="EMBL" id="JBBMEW010000034">
    <property type="protein sequence ID" value="MEQ2529387.1"/>
    <property type="molecule type" value="Genomic_DNA"/>
</dbReference>
<name>A0ACC6SHU5_9BACI</name>
<proteinExistence type="predicted"/>
<keyword evidence="2" id="KW-1185">Reference proteome</keyword>
<comment type="caution">
    <text evidence="1">The sequence shown here is derived from an EMBL/GenBank/DDBJ whole genome shotgun (WGS) entry which is preliminary data.</text>
</comment>
<sequence length="146" mass="15592">MIKNLKKRLKNQRGLTLVELLAVIVILGIISAIAVPSIGGIIEKSKEDAIKADALQVLNAAKLYVASNDVTEETTLANATTTGVDGTLDDLLDTKPNTVYSITITPDGGKYEYTDITVTRDGKTIESATEEQVLSNADIVDDVKSN</sequence>
<gene>
    <name evidence="1" type="ORF">WMO40_22205</name>
</gene>